<sequence>MGSAKPRRAIGSSKADGRRNAASSGDANGKGTTCAEPGGTVARTNAAARADATRSIGESAAQAAISAKPPAPTVSALTITNT</sequence>
<dbReference type="EMBL" id="BAAAFZ010000022">
    <property type="protein sequence ID" value="GAA0580984.1"/>
    <property type="molecule type" value="Genomic_DNA"/>
</dbReference>
<evidence type="ECO:0000256" key="1">
    <source>
        <dbReference type="SAM" id="MobiDB-lite"/>
    </source>
</evidence>
<dbReference type="Proteomes" id="UP001501588">
    <property type="component" value="Unassembled WGS sequence"/>
</dbReference>
<evidence type="ECO:0000313" key="3">
    <source>
        <dbReference type="Proteomes" id="UP001501588"/>
    </source>
</evidence>
<comment type="caution">
    <text evidence="2">The sequence shown here is derived from an EMBL/GenBank/DDBJ whole genome shotgun (WGS) entry which is preliminary data.</text>
</comment>
<reference evidence="2 3" key="1">
    <citation type="journal article" date="2019" name="Int. J. Syst. Evol. Microbiol.">
        <title>The Global Catalogue of Microorganisms (GCM) 10K type strain sequencing project: providing services to taxonomists for standard genome sequencing and annotation.</title>
        <authorList>
            <consortium name="The Broad Institute Genomics Platform"/>
            <consortium name="The Broad Institute Genome Sequencing Center for Infectious Disease"/>
            <person name="Wu L."/>
            <person name="Ma J."/>
        </authorList>
    </citation>
    <scope>NUCLEOTIDE SEQUENCE [LARGE SCALE GENOMIC DNA]</scope>
    <source>
        <strain evidence="2 3">JCM 9933</strain>
    </source>
</reference>
<feature type="region of interest" description="Disordered" evidence="1">
    <location>
        <begin position="1"/>
        <end position="82"/>
    </location>
</feature>
<gene>
    <name evidence="2" type="ORF">GCM10009416_19350</name>
</gene>
<organism evidence="2 3">
    <name type="scientific">Craurococcus roseus</name>
    <dbReference type="NCBI Taxonomy" id="77585"/>
    <lineage>
        <taxon>Bacteria</taxon>
        <taxon>Pseudomonadati</taxon>
        <taxon>Pseudomonadota</taxon>
        <taxon>Alphaproteobacteria</taxon>
        <taxon>Acetobacterales</taxon>
        <taxon>Acetobacteraceae</taxon>
        <taxon>Craurococcus</taxon>
    </lineage>
</organism>
<feature type="compositionally biased region" description="Low complexity" evidence="1">
    <location>
        <begin position="40"/>
        <end position="68"/>
    </location>
</feature>
<accession>A0ABN1F3D0</accession>
<name>A0ABN1F3D0_9PROT</name>
<keyword evidence="3" id="KW-1185">Reference proteome</keyword>
<protein>
    <submittedName>
        <fullName evidence="2">Uncharacterized protein</fullName>
    </submittedName>
</protein>
<proteinExistence type="predicted"/>
<evidence type="ECO:0000313" key="2">
    <source>
        <dbReference type="EMBL" id="GAA0580984.1"/>
    </source>
</evidence>